<evidence type="ECO:0000313" key="4">
    <source>
        <dbReference type="Proteomes" id="UP000838160"/>
    </source>
</evidence>
<sequence length="698" mass="75387">MKKLLLIVAIPVLVIVLGIVGLVTLVNPNQFKPMIIEQVKNQTGLDLEVKGDIGWQFFPSVGLELGRTELKNPQGFSKPNLFAVDQVSVSVSVVPLLSQQLDIGSVTLDGAQVYLETLKDGRSNLDSINQSAQTTQDQNAAAEQETAPTDQSSDSKSSASNWQITLNGVTVSNAQLEVNNFQTDSFTKLSNVGLNISEFVADQWTKADFSLDGENNQQKFTAKGSLELKLSQDFKQYQVKNIDFAATYNDGVNQVESAQLTLATFNFDQANRLDFSALGMAADMKFDAKGGTDFTLDSAISKLDVKQLTLDAKLEGEALPKSAMDINMASDLSFDISKGFLDFVLESLSVNNITLDGKATVQLDDIPKVRFSLHSANIDLDEFLGLDQQQSADNSETNKPASTASAQEVEPDLSALKQLDVQGDIVIDKFKASNAHMQNVKTNFHINRGVASLNAFSSQLYDGTITAKGQLNANTSPATYSAVKTIKGVKVQPMLKDVADNDMLEGTGNIDVNVKGKGLAPTTMKKNLTGTVKINFADGAVNGINVAQIIRENYAKFKGESLEGTSGPQKTDFSAMTATLNLANGVVSTTNLTAESPLLRIHGEGSADYVNETVDFLVRTSVVGSLEGQGGKTIDDLKDVTIPIKITHTWSDPKFALVFDDVLKQKAQKEVERVTDRLGIKDEKTKEAVDGLLKGLFN</sequence>
<dbReference type="Pfam" id="PF05170">
    <property type="entry name" value="AsmA"/>
    <property type="match status" value="1"/>
</dbReference>
<dbReference type="Proteomes" id="UP000838160">
    <property type="component" value="Unassembled WGS sequence"/>
</dbReference>
<organism evidence="3 4">
    <name type="scientific">Vibrio hippocampi</name>
    <dbReference type="NCBI Taxonomy" id="654686"/>
    <lineage>
        <taxon>Bacteria</taxon>
        <taxon>Pseudomonadati</taxon>
        <taxon>Pseudomonadota</taxon>
        <taxon>Gammaproteobacteria</taxon>
        <taxon>Vibrionales</taxon>
        <taxon>Vibrionaceae</taxon>
        <taxon>Vibrio</taxon>
    </lineage>
</organism>
<accession>A0ABN8DE85</accession>
<keyword evidence="4" id="KW-1185">Reference proteome</keyword>
<feature type="compositionally biased region" description="Polar residues" evidence="1">
    <location>
        <begin position="390"/>
        <end position="406"/>
    </location>
</feature>
<dbReference type="EMBL" id="CAKLCM010000002">
    <property type="protein sequence ID" value="CAH0525392.1"/>
    <property type="molecule type" value="Genomic_DNA"/>
</dbReference>
<dbReference type="PANTHER" id="PTHR30441">
    <property type="entry name" value="DUF748 DOMAIN-CONTAINING PROTEIN"/>
    <property type="match status" value="1"/>
</dbReference>
<feature type="compositionally biased region" description="Polar residues" evidence="1">
    <location>
        <begin position="131"/>
        <end position="151"/>
    </location>
</feature>
<dbReference type="InterPro" id="IPR007844">
    <property type="entry name" value="AsmA"/>
</dbReference>
<evidence type="ECO:0000256" key="1">
    <source>
        <dbReference type="SAM" id="MobiDB-lite"/>
    </source>
</evidence>
<feature type="domain" description="AsmA" evidence="2">
    <location>
        <begin position="1"/>
        <end position="591"/>
    </location>
</feature>
<reference evidence="3" key="1">
    <citation type="submission" date="2021-12" db="EMBL/GenBank/DDBJ databases">
        <authorList>
            <person name="Rodrigo-Torres L."/>
            <person name="Arahal R. D."/>
            <person name="Lucena T."/>
        </authorList>
    </citation>
    <scope>NUCLEOTIDE SEQUENCE</scope>
    <source>
        <strain evidence="3">CECT 8226</strain>
    </source>
</reference>
<protein>
    <recommendedName>
        <fullName evidence="2">AsmA domain-containing protein</fullName>
    </recommendedName>
</protein>
<dbReference type="RefSeq" id="WP_237483967.1">
    <property type="nucleotide sequence ID" value="NZ_CAKLCM010000002.1"/>
</dbReference>
<dbReference type="PANTHER" id="PTHR30441:SF4">
    <property type="entry name" value="PROTEIN ASMA"/>
    <property type="match status" value="1"/>
</dbReference>
<dbReference type="InterPro" id="IPR052894">
    <property type="entry name" value="AsmA-related"/>
</dbReference>
<feature type="region of interest" description="Disordered" evidence="1">
    <location>
        <begin position="131"/>
        <end position="159"/>
    </location>
</feature>
<feature type="region of interest" description="Disordered" evidence="1">
    <location>
        <begin position="390"/>
        <end position="409"/>
    </location>
</feature>
<name>A0ABN8DE85_9VIBR</name>
<proteinExistence type="predicted"/>
<evidence type="ECO:0000313" key="3">
    <source>
        <dbReference type="EMBL" id="CAH0525392.1"/>
    </source>
</evidence>
<evidence type="ECO:0000259" key="2">
    <source>
        <dbReference type="Pfam" id="PF05170"/>
    </source>
</evidence>
<comment type="caution">
    <text evidence="3">The sequence shown here is derived from an EMBL/GenBank/DDBJ whole genome shotgun (WGS) entry which is preliminary data.</text>
</comment>
<gene>
    <name evidence="3" type="ORF">VHP8226_00952</name>
</gene>